<reference evidence="2" key="1">
    <citation type="journal article" date="2019" name="Int. J. Syst. Evol. Microbiol.">
        <title>The Global Catalogue of Microorganisms (GCM) 10K type strain sequencing project: providing services to taxonomists for standard genome sequencing and annotation.</title>
        <authorList>
            <consortium name="The Broad Institute Genomics Platform"/>
            <consortium name="The Broad Institute Genome Sequencing Center for Infectious Disease"/>
            <person name="Wu L."/>
            <person name="Ma J."/>
        </authorList>
    </citation>
    <scope>NUCLEOTIDE SEQUENCE [LARGE SCALE GENOMIC DNA]</scope>
    <source>
        <strain evidence="2">JCM 9458</strain>
    </source>
</reference>
<protein>
    <recommendedName>
        <fullName evidence="3">Lipoprotein</fullName>
    </recommendedName>
</protein>
<proteinExistence type="predicted"/>
<name>A0ABP6SSN5_9ACTN</name>
<evidence type="ECO:0000313" key="1">
    <source>
        <dbReference type="EMBL" id="GAA3383912.1"/>
    </source>
</evidence>
<keyword evidence="2" id="KW-1185">Reference proteome</keyword>
<sequence>MGKWVPGIMVVVALGMGATGCADTGPLEVTYEITGGGDTVTLTRTYPERSESDDRTVTRSVEESDVAVPYTKKLVVDRGKTTLTAEPGTGPRSCRILVEGREVARVAGQADEPVTCRAEIDE</sequence>
<dbReference type="Gene3D" id="2.60.40.2880">
    <property type="entry name" value="MmpS1-5, C-terminal soluble domain"/>
    <property type="match status" value="1"/>
</dbReference>
<organism evidence="1 2">
    <name type="scientific">Cryptosporangium minutisporangium</name>
    <dbReference type="NCBI Taxonomy" id="113569"/>
    <lineage>
        <taxon>Bacteria</taxon>
        <taxon>Bacillati</taxon>
        <taxon>Actinomycetota</taxon>
        <taxon>Actinomycetes</taxon>
        <taxon>Cryptosporangiales</taxon>
        <taxon>Cryptosporangiaceae</taxon>
        <taxon>Cryptosporangium</taxon>
    </lineage>
</organism>
<evidence type="ECO:0008006" key="3">
    <source>
        <dbReference type="Google" id="ProtNLM"/>
    </source>
</evidence>
<dbReference type="InterPro" id="IPR038468">
    <property type="entry name" value="MmpS_C"/>
</dbReference>
<comment type="caution">
    <text evidence="1">The sequence shown here is derived from an EMBL/GenBank/DDBJ whole genome shotgun (WGS) entry which is preliminary data.</text>
</comment>
<gene>
    <name evidence="1" type="ORF">GCM10020369_11640</name>
</gene>
<dbReference type="Proteomes" id="UP001501676">
    <property type="component" value="Unassembled WGS sequence"/>
</dbReference>
<evidence type="ECO:0000313" key="2">
    <source>
        <dbReference type="Proteomes" id="UP001501676"/>
    </source>
</evidence>
<dbReference type="RefSeq" id="WP_345726917.1">
    <property type="nucleotide sequence ID" value="NZ_BAAAYN010000006.1"/>
</dbReference>
<dbReference type="EMBL" id="BAAAYN010000006">
    <property type="protein sequence ID" value="GAA3383912.1"/>
    <property type="molecule type" value="Genomic_DNA"/>
</dbReference>
<accession>A0ABP6SSN5</accession>
<dbReference type="PROSITE" id="PS51257">
    <property type="entry name" value="PROKAR_LIPOPROTEIN"/>
    <property type="match status" value="1"/>
</dbReference>